<evidence type="ECO:0000256" key="1">
    <source>
        <dbReference type="ARBA" id="ARBA00004651"/>
    </source>
</evidence>
<comment type="subcellular location">
    <subcellularLocation>
        <location evidence="1 7">Cell membrane</location>
        <topology evidence="1 7">Multi-pass membrane protein</topology>
    </subcellularLocation>
</comment>
<dbReference type="GO" id="GO:0005886">
    <property type="term" value="C:plasma membrane"/>
    <property type="evidence" value="ECO:0007669"/>
    <property type="project" value="UniProtKB-SubCell"/>
</dbReference>
<dbReference type="OrthoDB" id="9813426at2"/>
<keyword evidence="5 7" id="KW-1133">Transmembrane helix</keyword>
<keyword evidence="6 7" id="KW-0472">Membrane</keyword>
<feature type="region of interest" description="Disordered" evidence="8">
    <location>
        <begin position="198"/>
        <end position="230"/>
    </location>
</feature>
<evidence type="ECO:0000259" key="9">
    <source>
        <dbReference type="Pfam" id="PF09335"/>
    </source>
</evidence>
<gene>
    <name evidence="10" type="ORF">EUA93_04525</name>
</gene>
<feature type="transmembrane region" description="Helical" evidence="7">
    <location>
        <begin position="42"/>
        <end position="72"/>
    </location>
</feature>
<dbReference type="InterPro" id="IPR032816">
    <property type="entry name" value="VTT_dom"/>
</dbReference>
<feature type="domain" description="VTT" evidence="9">
    <location>
        <begin position="36"/>
        <end position="163"/>
    </location>
</feature>
<evidence type="ECO:0000256" key="6">
    <source>
        <dbReference type="ARBA" id="ARBA00023136"/>
    </source>
</evidence>
<proteinExistence type="inferred from homology"/>
<keyword evidence="11" id="KW-1185">Reference proteome</keyword>
<evidence type="ECO:0000313" key="10">
    <source>
        <dbReference type="EMBL" id="RYB93685.1"/>
    </source>
</evidence>
<accession>A0A4Q2S019</accession>
<sequence>MIDVSAALTGLGGPLSLLLVMAIVFAETGLFAGFFLPGDSLLFTAGVLVAGGIVHVPLAVMAAGVVVAAFAGDQVGYLVGRKAGPRIFNRPDSRLFSRKHADRARAFFDRHGSRAVVLARFVPVVRTFTPTVAGVGEMPYRRFVGYNAIGALVWGVGVLAAGYLLGGVPFVAAHVELLSLGIVALSVLPAGASLLAGRRRRTSSGGGDDEVEDEGDPPASAVRLSAGCRS</sequence>
<evidence type="ECO:0000313" key="11">
    <source>
        <dbReference type="Proteomes" id="UP000294071"/>
    </source>
</evidence>
<dbReference type="EMBL" id="SDWT01000001">
    <property type="protein sequence ID" value="RYB93685.1"/>
    <property type="molecule type" value="Genomic_DNA"/>
</dbReference>
<keyword evidence="4 7" id="KW-0812">Transmembrane</keyword>
<dbReference type="Proteomes" id="UP000294071">
    <property type="component" value="Unassembled WGS sequence"/>
</dbReference>
<dbReference type="PANTHER" id="PTHR30353:SF0">
    <property type="entry name" value="TRANSMEMBRANE PROTEIN"/>
    <property type="match status" value="1"/>
</dbReference>
<evidence type="ECO:0000256" key="8">
    <source>
        <dbReference type="SAM" id="MobiDB-lite"/>
    </source>
</evidence>
<organism evidence="10 11">
    <name type="scientific">Nocardioides oleivorans</name>
    <dbReference type="NCBI Taxonomy" id="273676"/>
    <lineage>
        <taxon>Bacteria</taxon>
        <taxon>Bacillati</taxon>
        <taxon>Actinomycetota</taxon>
        <taxon>Actinomycetes</taxon>
        <taxon>Propionibacteriales</taxon>
        <taxon>Nocardioidaceae</taxon>
        <taxon>Nocardioides</taxon>
    </lineage>
</organism>
<keyword evidence="3 7" id="KW-1003">Cell membrane</keyword>
<dbReference type="Pfam" id="PF09335">
    <property type="entry name" value="VTT_dom"/>
    <property type="match status" value="1"/>
</dbReference>
<comment type="similarity">
    <text evidence="2 7">Belongs to the DedA family.</text>
</comment>
<name>A0A4Q2S019_9ACTN</name>
<evidence type="ECO:0000256" key="4">
    <source>
        <dbReference type="ARBA" id="ARBA00022692"/>
    </source>
</evidence>
<evidence type="ECO:0000256" key="3">
    <source>
        <dbReference type="ARBA" id="ARBA00022475"/>
    </source>
</evidence>
<dbReference type="PANTHER" id="PTHR30353">
    <property type="entry name" value="INNER MEMBRANE PROTEIN DEDA-RELATED"/>
    <property type="match status" value="1"/>
</dbReference>
<comment type="caution">
    <text evidence="7">Lacks conserved residue(s) required for the propagation of feature annotation.</text>
</comment>
<dbReference type="RefSeq" id="WP_129399043.1">
    <property type="nucleotide sequence ID" value="NZ_SDWT01000001.1"/>
</dbReference>
<evidence type="ECO:0000256" key="7">
    <source>
        <dbReference type="RuleBase" id="RU367016"/>
    </source>
</evidence>
<protein>
    <submittedName>
        <fullName evidence="10">DedA family protein</fullName>
    </submittedName>
</protein>
<feature type="transmembrane region" description="Helical" evidence="7">
    <location>
        <begin position="177"/>
        <end position="196"/>
    </location>
</feature>
<reference evidence="10 11" key="1">
    <citation type="submission" date="2019-01" db="EMBL/GenBank/DDBJ databases">
        <title>Novel species of Nocardioides.</title>
        <authorList>
            <person name="Liu Q."/>
            <person name="Xin Y.-H."/>
        </authorList>
    </citation>
    <scope>NUCLEOTIDE SEQUENCE [LARGE SCALE GENOMIC DNA]</scope>
    <source>
        <strain evidence="10 11">CGMCC 4.6882</strain>
    </source>
</reference>
<dbReference type="AlphaFoldDB" id="A0A4Q2S019"/>
<evidence type="ECO:0000256" key="5">
    <source>
        <dbReference type="ARBA" id="ARBA00022989"/>
    </source>
</evidence>
<dbReference type="InterPro" id="IPR032818">
    <property type="entry name" value="DedA-like"/>
</dbReference>
<feature type="compositionally biased region" description="Acidic residues" evidence="8">
    <location>
        <begin position="207"/>
        <end position="216"/>
    </location>
</feature>
<comment type="caution">
    <text evidence="10">The sequence shown here is derived from an EMBL/GenBank/DDBJ whole genome shotgun (WGS) entry which is preliminary data.</text>
</comment>
<evidence type="ECO:0000256" key="2">
    <source>
        <dbReference type="ARBA" id="ARBA00010792"/>
    </source>
</evidence>
<feature type="transmembrane region" description="Helical" evidence="7">
    <location>
        <begin position="143"/>
        <end position="165"/>
    </location>
</feature>